<gene>
    <name evidence="2" type="ORF">EPA93_10385</name>
</gene>
<evidence type="ECO:0000259" key="1">
    <source>
        <dbReference type="Pfam" id="PF00561"/>
    </source>
</evidence>
<reference evidence="2 3" key="1">
    <citation type="submission" date="2019-01" db="EMBL/GenBank/DDBJ databases">
        <title>Ktedonosporobacter rubrisoli SCAWS-G2.</title>
        <authorList>
            <person name="Huang Y."/>
            <person name="Yan B."/>
        </authorList>
    </citation>
    <scope>NUCLEOTIDE SEQUENCE [LARGE SCALE GENOMIC DNA]</scope>
    <source>
        <strain evidence="2 3">SCAWS-G2</strain>
    </source>
</reference>
<evidence type="ECO:0000313" key="2">
    <source>
        <dbReference type="EMBL" id="QBD76392.1"/>
    </source>
</evidence>
<protein>
    <submittedName>
        <fullName evidence="2">Alpha/beta hydrolase</fullName>
    </submittedName>
</protein>
<keyword evidence="2" id="KW-0378">Hydrolase</keyword>
<dbReference type="PANTHER" id="PTHR43798">
    <property type="entry name" value="MONOACYLGLYCEROL LIPASE"/>
    <property type="match status" value="1"/>
</dbReference>
<dbReference type="OrthoDB" id="1376138at2"/>
<dbReference type="SUPFAM" id="SSF53474">
    <property type="entry name" value="alpha/beta-Hydrolases"/>
    <property type="match status" value="1"/>
</dbReference>
<dbReference type="GO" id="GO:0016787">
    <property type="term" value="F:hydrolase activity"/>
    <property type="evidence" value="ECO:0007669"/>
    <property type="project" value="UniProtKB-KW"/>
</dbReference>
<dbReference type="InterPro" id="IPR050266">
    <property type="entry name" value="AB_hydrolase_sf"/>
</dbReference>
<dbReference type="PRINTS" id="PR00111">
    <property type="entry name" value="ABHYDROLASE"/>
</dbReference>
<evidence type="ECO:0000313" key="3">
    <source>
        <dbReference type="Proteomes" id="UP000290365"/>
    </source>
</evidence>
<sequence length="279" mass="32070">MECIAHDVPVYYEAYGEGQPIILLHGFNCDHRMMTNSMEQPIFARRTGWRRIYLDLPGMGQTPGKEHIRGSDDMLDVVIDFIDTLIPGQRFLLVGESYGGYLARGVLQRKFEQVDGMALICPGIIANPTRRDVSPQSIIVRNPALLASLEEEDADEFASMAVVQDRYNWERFRDELLTPSRIADEAFLKKFREQYDYTFEVDRLPEPFTKPVVMLLGRQDHIVGYRDAWRILENYPRATFAVLDRAGHNAHIEQPELFNALISEWLERVGEARQAAAHI</sequence>
<dbReference type="Pfam" id="PF00561">
    <property type="entry name" value="Abhydrolase_1"/>
    <property type="match status" value="1"/>
</dbReference>
<dbReference type="InterPro" id="IPR029058">
    <property type="entry name" value="AB_hydrolase_fold"/>
</dbReference>
<dbReference type="KEGG" id="kbs:EPA93_10385"/>
<proteinExistence type="predicted"/>
<dbReference type="PANTHER" id="PTHR43798:SF6">
    <property type="entry name" value="HYDROLASE, PUTATIVE (AFU_ORTHOLOGUE AFUA_4G13070)-RELATED"/>
    <property type="match status" value="1"/>
</dbReference>
<dbReference type="AlphaFoldDB" id="A0A4P6JMX8"/>
<dbReference type="EMBL" id="CP035758">
    <property type="protein sequence ID" value="QBD76392.1"/>
    <property type="molecule type" value="Genomic_DNA"/>
</dbReference>
<keyword evidence="3" id="KW-1185">Reference proteome</keyword>
<dbReference type="Gene3D" id="3.40.50.1820">
    <property type="entry name" value="alpha/beta hydrolase"/>
    <property type="match status" value="1"/>
</dbReference>
<dbReference type="RefSeq" id="WP_129887133.1">
    <property type="nucleotide sequence ID" value="NZ_CP035758.1"/>
</dbReference>
<dbReference type="Proteomes" id="UP000290365">
    <property type="component" value="Chromosome"/>
</dbReference>
<organism evidence="2 3">
    <name type="scientific">Ktedonosporobacter rubrisoli</name>
    <dbReference type="NCBI Taxonomy" id="2509675"/>
    <lineage>
        <taxon>Bacteria</taxon>
        <taxon>Bacillati</taxon>
        <taxon>Chloroflexota</taxon>
        <taxon>Ktedonobacteria</taxon>
        <taxon>Ktedonobacterales</taxon>
        <taxon>Ktedonosporobacteraceae</taxon>
        <taxon>Ktedonosporobacter</taxon>
    </lineage>
</organism>
<dbReference type="InterPro" id="IPR000073">
    <property type="entry name" value="AB_hydrolase_1"/>
</dbReference>
<feature type="domain" description="AB hydrolase-1" evidence="1">
    <location>
        <begin position="20"/>
        <end position="255"/>
    </location>
</feature>
<accession>A0A4P6JMX8</accession>
<name>A0A4P6JMX8_KTERU</name>